<organism evidence="2 3">
    <name type="scientific">Lentinula edodes</name>
    <name type="common">Shiitake mushroom</name>
    <name type="synonym">Lentinus edodes</name>
    <dbReference type="NCBI Taxonomy" id="5353"/>
    <lineage>
        <taxon>Eukaryota</taxon>
        <taxon>Fungi</taxon>
        <taxon>Dikarya</taxon>
        <taxon>Basidiomycota</taxon>
        <taxon>Agaricomycotina</taxon>
        <taxon>Agaricomycetes</taxon>
        <taxon>Agaricomycetidae</taxon>
        <taxon>Agaricales</taxon>
        <taxon>Marasmiineae</taxon>
        <taxon>Omphalotaceae</taxon>
        <taxon>Lentinula</taxon>
    </lineage>
</organism>
<gene>
    <name evidence="2" type="ORF">LENED_011289</name>
</gene>
<evidence type="ECO:0000256" key="1">
    <source>
        <dbReference type="SAM" id="SignalP"/>
    </source>
</evidence>
<proteinExistence type="predicted"/>
<accession>A0A1Q3EPN1</accession>
<keyword evidence="3" id="KW-1185">Reference proteome</keyword>
<name>A0A1Q3EPN1_LENED</name>
<reference evidence="2 3" key="2">
    <citation type="submission" date="2017-02" db="EMBL/GenBank/DDBJ databases">
        <title>A genome survey and senescence transcriptome analysis in Lentinula edodes.</title>
        <authorList>
            <person name="Sakamoto Y."/>
            <person name="Nakade K."/>
            <person name="Sato S."/>
            <person name="Yoshida Y."/>
            <person name="Miyazaki K."/>
            <person name="Natsume S."/>
            <person name="Konno N."/>
        </authorList>
    </citation>
    <scope>NUCLEOTIDE SEQUENCE [LARGE SCALE GENOMIC DNA]</scope>
    <source>
        <strain evidence="2 3">NBRC 111202</strain>
    </source>
</reference>
<dbReference type="AlphaFoldDB" id="A0A1Q3EPN1"/>
<dbReference type="Proteomes" id="UP000188533">
    <property type="component" value="Unassembled WGS sequence"/>
</dbReference>
<comment type="caution">
    <text evidence="2">The sequence shown here is derived from an EMBL/GenBank/DDBJ whole genome shotgun (WGS) entry which is preliminary data.</text>
</comment>
<feature type="chain" id="PRO_5010378663" evidence="1">
    <location>
        <begin position="20"/>
        <end position="242"/>
    </location>
</feature>
<evidence type="ECO:0000313" key="3">
    <source>
        <dbReference type="Proteomes" id="UP000188533"/>
    </source>
</evidence>
<reference evidence="2 3" key="1">
    <citation type="submission" date="2016-08" db="EMBL/GenBank/DDBJ databases">
        <authorList>
            <consortium name="Lentinula edodes genome sequencing consortium"/>
            <person name="Sakamoto Y."/>
            <person name="Nakade K."/>
            <person name="Sato S."/>
            <person name="Yoshida Y."/>
            <person name="Miyazaki K."/>
            <person name="Natsume S."/>
            <person name="Konno N."/>
        </authorList>
    </citation>
    <scope>NUCLEOTIDE SEQUENCE [LARGE SCALE GENOMIC DNA]</scope>
    <source>
        <strain evidence="2 3">NBRC 111202</strain>
    </source>
</reference>
<evidence type="ECO:0000313" key="2">
    <source>
        <dbReference type="EMBL" id="GAW09156.1"/>
    </source>
</evidence>
<keyword evidence="1" id="KW-0732">Signal</keyword>
<dbReference type="EMBL" id="BDGU01001033">
    <property type="protein sequence ID" value="GAW09156.1"/>
    <property type="molecule type" value="Genomic_DNA"/>
</dbReference>
<protein>
    <submittedName>
        <fullName evidence="2">Uncharacterized protein</fullName>
    </submittedName>
</protein>
<sequence>MRLFIDILLDLFITINVIVNDTKNVNNNNNNNNNNNTKNVDINAHNAKPFRFRFTDAFAKDGTGAKEEERTRDHRGGGFIAYHPFTSPHLSPSHPNPTPGPFLLFEHDLNETHTRRWKLASRNERNIPRICPAPIPNFPTSLELQESMAQYIELELSVQELGTVFPQTKPICLHVVHRPSFLPQWTHRLPTDPPHHTHLPLSLTSTPSLLFKHDSLSECPGGNCWVKALNHPESGEVELFNA</sequence>
<feature type="signal peptide" evidence="1">
    <location>
        <begin position="1"/>
        <end position="19"/>
    </location>
</feature>